<accession>I0H9Y6</accession>
<gene>
    <name evidence="1" type="ordered locus">AMIS_46030</name>
</gene>
<protein>
    <recommendedName>
        <fullName evidence="3">TIR domain-containing protein</fullName>
    </recommendedName>
</protein>
<evidence type="ECO:0000313" key="1">
    <source>
        <dbReference type="EMBL" id="BAL89823.1"/>
    </source>
</evidence>
<dbReference type="STRING" id="512565.AMIS_46030"/>
<evidence type="ECO:0000313" key="2">
    <source>
        <dbReference type="Proteomes" id="UP000007882"/>
    </source>
</evidence>
<proteinExistence type="predicted"/>
<reference evidence="1 2" key="1">
    <citation type="submission" date="2012-02" db="EMBL/GenBank/DDBJ databases">
        <title>Complete genome sequence of Actinoplanes missouriensis 431 (= NBRC 102363).</title>
        <authorList>
            <person name="Ohnishi Y."/>
            <person name="Ishikawa J."/>
            <person name="Sekine M."/>
            <person name="Hosoyama A."/>
            <person name="Harada T."/>
            <person name="Narita H."/>
            <person name="Hata T."/>
            <person name="Konno Y."/>
            <person name="Tutikane K."/>
            <person name="Fujita N."/>
            <person name="Horinouchi S."/>
            <person name="Hayakawa M."/>
        </authorList>
    </citation>
    <scope>NUCLEOTIDE SEQUENCE [LARGE SCALE GENOMIC DNA]</scope>
    <source>
        <strain evidence="2">ATCC 14538 / DSM 43046 / CBS 188.64 / JCM 3121 / NBRC 102363 / NCIMB 12654 / NRRL B-3342 / UNCC 431</strain>
    </source>
</reference>
<dbReference type="SUPFAM" id="SSF52200">
    <property type="entry name" value="Toll/Interleukin receptor TIR domain"/>
    <property type="match status" value="1"/>
</dbReference>
<dbReference type="KEGG" id="ams:AMIS_46030"/>
<dbReference type="RefSeq" id="WP_014444712.1">
    <property type="nucleotide sequence ID" value="NC_017093.1"/>
</dbReference>
<dbReference type="Proteomes" id="UP000007882">
    <property type="component" value="Chromosome"/>
</dbReference>
<organism evidence="1 2">
    <name type="scientific">Actinoplanes missouriensis (strain ATCC 14538 / DSM 43046 / CBS 188.64 / JCM 3121 / NBRC 102363 / NCIMB 12654 / NRRL B-3342 / UNCC 431)</name>
    <dbReference type="NCBI Taxonomy" id="512565"/>
    <lineage>
        <taxon>Bacteria</taxon>
        <taxon>Bacillati</taxon>
        <taxon>Actinomycetota</taxon>
        <taxon>Actinomycetes</taxon>
        <taxon>Micromonosporales</taxon>
        <taxon>Micromonosporaceae</taxon>
        <taxon>Actinoplanes</taxon>
    </lineage>
</organism>
<dbReference type="eggNOG" id="ENOG5032R1N">
    <property type="taxonomic scope" value="Bacteria"/>
</dbReference>
<dbReference type="AlphaFoldDB" id="I0H9Y6"/>
<dbReference type="Gene3D" id="3.40.50.10140">
    <property type="entry name" value="Toll/interleukin-1 receptor homology (TIR) domain"/>
    <property type="match status" value="1"/>
</dbReference>
<dbReference type="OrthoDB" id="9150238at2"/>
<sequence>MSRFFLSYAHSAPLATSGRRDTDTDVWVRRCFENLSRAVADRTGAEPADVGFADYLLEPGTDWKALITEQLARSAVFVPLYSPGYFNKSWPMRERAVFLDRLGRAFPGRPDRARAHIIEVLWIPLPAGDRMAEVSAALPLGAGIEEYAENGLRVLGMLASYQHHYHRIIDKLAQQIVHVGAHSQLPPSRAVPIDEIPVPDTRSPDTPFVVAVLSGRGTLWKPYGGVLDPPVAEFAATVAERLGLPTRTVDQSGDLKSLDDSPAVVLVEPRREDRLGALRGHLHRWVTPIVVTGAQDSGCNEVTASRLEALGAARVYQVSDVGQLADLMPSAVSEARRHYLRRAAVHSRDAAARPTLHGSVIPATVTTGRSSSDD</sequence>
<evidence type="ECO:0008006" key="3">
    <source>
        <dbReference type="Google" id="ProtNLM"/>
    </source>
</evidence>
<dbReference type="InterPro" id="IPR047603">
    <property type="entry name" value="FxsC_N"/>
</dbReference>
<dbReference type="EMBL" id="AP012319">
    <property type="protein sequence ID" value="BAL89823.1"/>
    <property type="molecule type" value="Genomic_DNA"/>
</dbReference>
<dbReference type="InterPro" id="IPR035897">
    <property type="entry name" value="Toll_tir_struct_dom_sf"/>
</dbReference>
<dbReference type="PATRIC" id="fig|512565.3.peg.4589"/>
<dbReference type="HOGENOM" id="CLU_050216_0_0_11"/>
<dbReference type="NCBIfam" id="NF040588">
    <property type="entry name" value="FxsC_Nterm"/>
    <property type="match status" value="1"/>
</dbReference>
<name>I0H9Y6_ACTM4</name>
<keyword evidence="2" id="KW-1185">Reference proteome</keyword>